<dbReference type="Gene3D" id="3.40.50.10810">
    <property type="entry name" value="Tandem AAA-ATPase domain"/>
    <property type="match status" value="1"/>
</dbReference>
<protein>
    <recommendedName>
        <fullName evidence="1">Helicase ATP-binding domain-containing protein</fullName>
    </recommendedName>
</protein>
<sequence length="206" mass="23313">MLRDGIKESLLVAHRQNTLKFTVEGYDRELRPDQKLGAAFLCLQQRAILASPIGVGKTLEATAAVKKLYNLGRIKSFLVVAPLSTLDQWKEEMDRAQLDVAVLSGSLRERQLMIGISRGRCVVTLASLNTDLKVHLESWKYDCLVLDESIIIRNYKTTSWKTIRKISEKMKYVFFISGQPFENNLTEIYSQVEACAPNTIGVTQLF</sequence>
<dbReference type="SUPFAM" id="SSF52540">
    <property type="entry name" value="P-loop containing nucleoside triphosphate hydrolases"/>
    <property type="match status" value="1"/>
</dbReference>
<dbReference type="InterPro" id="IPR000330">
    <property type="entry name" value="SNF2_N"/>
</dbReference>
<proteinExistence type="predicted"/>
<dbReference type="PANTHER" id="PTHR10799">
    <property type="entry name" value="SNF2/RAD54 HELICASE FAMILY"/>
    <property type="match status" value="1"/>
</dbReference>
<gene>
    <name evidence="2" type="ORF">S03H2_19239</name>
</gene>
<dbReference type="EMBL" id="BARU01010035">
    <property type="protein sequence ID" value="GAH44395.1"/>
    <property type="molecule type" value="Genomic_DNA"/>
</dbReference>
<dbReference type="InterPro" id="IPR027417">
    <property type="entry name" value="P-loop_NTPase"/>
</dbReference>
<dbReference type="AlphaFoldDB" id="X1GHT1"/>
<dbReference type="InterPro" id="IPR014001">
    <property type="entry name" value="Helicase_ATP-bd"/>
</dbReference>
<feature type="domain" description="Helicase ATP-binding" evidence="1">
    <location>
        <begin position="38"/>
        <end position="198"/>
    </location>
</feature>
<evidence type="ECO:0000259" key="1">
    <source>
        <dbReference type="PROSITE" id="PS51192"/>
    </source>
</evidence>
<comment type="caution">
    <text evidence="2">The sequence shown here is derived from an EMBL/GenBank/DDBJ whole genome shotgun (WGS) entry which is preliminary data.</text>
</comment>
<accession>X1GHT1</accession>
<name>X1GHT1_9ZZZZ</name>
<organism evidence="2">
    <name type="scientific">marine sediment metagenome</name>
    <dbReference type="NCBI Taxonomy" id="412755"/>
    <lineage>
        <taxon>unclassified sequences</taxon>
        <taxon>metagenomes</taxon>
        <taxon>ecological metagenomes</taxon>
    </lineage>
</organism>
<evidence type="ECO:0000313" key="2">
    <source>
        <dbReference type="EMBL" id="GAH44395.1"/>
    </source>
</evidence>
<dbReference type="InterPro" id="IPR038718">
    <property type="entry name" value="SNF2-like_sf"/>
</dbReference>
<dbReference type="PROSITE" id="PS51192">
    <property type="entry name" value="HELICASE_ATP_BIND_1"/>
    <property type="match status" value="1"/>
</dbReference>
<reference evidence="2" key="1">
    <citation type="journal article" date="2014" name="Front. Microbiol.">
        <title>High frequency of phylogenetically diverse reductive dehalogenase-homologous genes in deep subseafloor sedimentary metagenomes.</title>
        <authorList>
            <person name="Kawai M."/>
            <person name="Futagami T."/>
            <person name="Toyoda A."/>
            <person name="Takaki Y."/>
            <person name="Nishi S."/>
            <person name="Hori S."/>
            <person name="Arai W."/>
            <person name="Tsubouchi T."/>
            <person name="Morono Y."/>
            <person name="Uchiyama I."/>
            <person name="Ito T."/>
            <person name="Fujiyama A."/>
            <person name="Inagaki F."/>
            <person name="Takami H."/>
        </authorList>
    </citation>
    <scope>NUCLEOTIDE SEQUENCE</scope>
    <source>
        <strain evidence="2">Expedition CK06-06</strain>
    </source>
</reference>
<dbReference type="SMART" id="SM00487">
    <property type="entry name" value="DEXDc"/>
    <property type="match status" value="1"/>
</dbReference>
<dbReference type="GO" id="GO:0005524">
    <property type="term" value="F:ATP binding"/>
    <property type="evidence" value="ECO:0007669"/>
    <property type="project" value="InterPro"/>
</dbReference>
<dbReference type="Pfam" id="PF00176">
    <property type="entry name" value="SNF2-rel_dom"/>
    <property type="match status" value="1"/>
</dbReference>